<dbReference type="SUPFAM" id="SSF48452">
    <property type="entry name" value="TPR-like"/>
    <property type="match status" value="1"/>
</dbReference>
<keyword evidence="5" id="KW-1185">Reference proteome</keyword>
<feature type="signal peptide" evidence="3">
    <location>
        <begin position="1"/>
        <end position="16"/>
    </location>
</feature>
<dbReference type="Gene3D" id="1.25.40.10">
    <property type="entry name" value="Tetratricopeptide repeat domain"/>
    <property type="match status" value="1"/>
</dbReference>
<dbReference type="OrthoDB" id="9815010at2"/>
<evidence type="ECO:0000313" key="4">
    <source>
        <dbReference type="EMBL" id="PJI92690.1"/>
    </source>
</evidence>
<dbReference type="InterPro" id="IPR050498">
    <property type="entry name" value="Ycf3"/>
</dbReference>
<dbReference type="PANTHER" id="PTHR44858:SF1">
    <property type="entry name" value="UDP-N-ACETYLGLUCOSAMINE--PEPTIDE N-ACETYLGLUCOSAMINYLTRANSFERASE SPINDLY-RELATED"/>
    <property type="match status" value="1"/>
</dbReference>
<dbReference type="SMART" id="SM00028">
    <property type="entry name" value="TPR"/>
    <property type="match status" value="2"/>
</dbReference>
<dbReference type="Proteomes" id="UP000228531">
    <property type="component" value="Unassembled WGS sequence"/>
</dbReference>
<name>A0A2M8WP25_9RHOB</name>
<dbReference type="PANTHER" id="PTHR44858">
    <property type="entry name" value="TETRATRICOPEPTIDE REPEAT PROTEIN 6"/>
    <property type="match status" value="1"/>
</dbReference>
<dbReference type="RefSeq" id="WP_100367483.1">
    <property type="nucleotide sequence ID" value="NZ_PGTY01000001.1"/>
</dbReference>
<protein>
    <submittedName>
        <fullName evidence="4">Uncharacterized protein</fullName>
    </submittedName>
</protein>
<proteinExistence type="predicted"/>
<evidence type="ECO:0000256" key="2">
    <source>
        <dbReference type="ARBA" id="ARBA00022803"/>
    </source>
</evidence>
<evidence type="ECO:0000313" key="5">
    <source>
        <dbReference type="Proteomes" id="UP000228531"/>
    </source>
</evidence>
<sequence length="179" mass="19751">MKWILPLCLLAAPAFAETCPAGRDHSARTAEIVVALGDARGEGEARVLTQELWEIWTDAPDEIAQAMLDEGMSRRASYDFLSARDVLSRLVAYCPNYAEGYNQRAFANYLSQNFEAALVDLDRTLEIVPNHIAALSGKALTLMGLGRNEEAQVVLRAAVQMNPWLQERALLTEPMGTDL</sequence>
<keyword evidence="1" id="KW-0677">Repeat</keyword>
<accession>A0A2M8WP25</accession>
<evidence type="ECO:0000256" key="1">
    <source>
        <dbReference type="ARBA" id="ARBA00022737"/>
    </source>
</evidence>
<keyword evidence="3" id="KW-0732">Signal</keyword>
<comment type="caution">
    <text evidence="4">The sequence shown here is derived from an EMBL/GenBank/DDBJ whole genome shotgun (WGS) entry which is preliminary data.</text>
</comment>
<feature type="chain" id="PRO_5014683063" evidence="3">
    <location>
        <begin position="17"/>
        <end position="179"/>
    </location>
</feature>
<dbReference type="InterPro" id="IPR011990">
    <property type="entry name" value="TPR-like_helical_dom_sf"/>
</dbReference>
<dbReference type="InterPro" id="IPR019734">
    <property type="entry name" value="TPR_rpt"/>
</dbReference>
<gene>
    <name evidence="4" type="ORF">BC777_1550</name>
</gene>
<dbReference type="AlphaFoldDB" id="A0A2M8WP25"/>
<reference evidence="4 5" key="1">
    <citation type="submission" date="2017-11" db="EMBL/GenBank/DDBJ databases">
        <title>Genomic Encyclopedia of Archaeal and Bacterial Type Strains, Phase II (KMG-II): From Individual Species to Whole Genera.</title>
        <authorList>
            <person name="Goeker M."/>
        </authorList>
    </citation>
    <scope>NUCLEOTIDE SEQUENCE [LARGE SCALE GENOMIC DNA]</scope>
    <source>
        <strain evidence="4 5">DSM 29128</strain>
    </source>
</reference>
<evidence type="ECO:0000256" key="3">
    <source>
        <dbReference type="SAM" id="SignalP"/>
    </source>
</evidence>
<organism evidence="4 5">
    <name type="scientific">Yoonia maricola</name>
    <dbReference type="NCBI Taxonomy" id="420999"/>
    <lineage>
        <taxon>Bacteria</taxon>
        <taxon>Pseudomonadati</taxon>
        <taxon>Pseudomonadota</taxon>
        <taxon>Alphaproteobacteria</taxon>
        <taxon>Rhodobacterales</taxon>
        <taxon>Paracoccaceae</taxon>
        <taxon>Yoonia</taxon>
    </lineage>
</organism>
<dbReference type="EMBL" id="PGTY01000001">
    <property type="protein sequence ID" value="PJI92690.1"/>
    <property type="molecule type" value="Genomic_DNA"/>
</dbReference>
<keyword evidence="2" id="KW-0802">TPR repeat</keyword>